<dbReference type="RefSeq" id="WP_275120232.1">
    <property type="nucleotide sequence ID" value="NZ_JAOTPO010000018.1"/>
</dbReference>
<evidence type="ECO:0000313" key="1">
    <source>
        <dbReference type="EMBL" id="MDE5415631.1"/>
    </source>
</evidence>
<organism evidence="1 2">
    <name type="scientific">Alkalihalobacterium chitinilyticum</name>
    <dbReference type="NCBI Taxonomy" id="2980103"/>
    <lineage>
        <taxon>Bacteria</taxon>
        <taxon>Bacillati</taxon>
        <taxon>Bacillota</taxon>
        <taxon>Bacilli</taxon>
        <taxon>Bacillales</taxon>
        <taxon>Bacillaceae</taxon>
        <taxon>Alkalihalobacterium</taxon>
    </lineage>
</organism>
<dbReference type="Proteomes" id="UP001148125">
    <property type="component" value="Unassembled WGS sequence"/>
</dbReference>
<gene>
    <name evidence="1" type="ORF">N7Z68_19985</name>
</gene>
<keyword evidence="2" id="KW-1185">Reference proteome</keyword>
<comment type="caution">
    <text evidence="1">The sequence shown here is derived from an EMBL/GenBank/DDBJ whole genome shotgun (WGS) entry which is preliminary data.</text>
</comment>
<dbReference type="Pfam" id="PF11121">
    <property type="entry name" value="DUF2639"/>
    <property type="match status" value="1"/>
</dbReference>
<proteinExistence type="predicted"/>
<evidence type="ECO:0000313" key="2">
    <source>
        <dbReference type="Proteomes" id="UP001148125"/>
    </source>
</evidence>
<name>A0ABT5VJJ7_9BACI</name>
<protein>
    <submittedName>
        <fullName evidence="1">YflJ family protein</fullName>
    </submittedName>
</protein>
<dbReference type="InterPro" id="IPR022580">
    <property type="entry name" value="DUF2639"/>
</dbReference>
<sequence>MHVGSKGWYVQKLKEQGIRSIDGRKLELYKTHILANLYHGKTNFK</sequence>
<accession>A0ABT5VJJ7</accession>
<reference evidence="1" key="1">
    <citation type="submission" date="2024-05" db="EMBL/GenBank/DDBJ databases">
        <title>Alkalihalobacillus sp. strain MEB203 novel alkaliphilic bacterium from Lonar Lake, India.</title>
        <authorList>
            <person name="Joshi A."/>
            <person name="Thite S."/>
            <person name="Mengade P."/>
        </authorList>
    </citation>
    <scope>NUCLEOTIDE SEQUENCE</scope>
    <source>
        <strain evidence="1">MEB 203</strain>
    </source>
</reference>
<dbReference type="EMBL" id="JAOTPO010000018">
    <property type="protein sequence ID" value="MDE5415631.1"/>
    <property type="molecule type" value="Genomic_DNA"/>
</dbReference>